<dbReference type="PANTHER" id="PTHR10606">
    <property type="entry name" value="6-PHOSPHOFRUCTO-2-KINASE/FRUCTOSE-2,6-BISPHOSPHATASE"/>
    <property type="match status" value="1"/>
</dbReference>
<dbReference type="GO" id="GO:0006003">
    <property type="term" value="P:fructose 2,6-bisphosphate metabolic process"/>
    <property type="evidence" value="ECO:0007669"/>
    <property type="project" value="InterPro"/>
</dbReference>
<dbReference type="OrthoDB" id="267323at2759"/>
<feature type="compositionally biased region" description="Polar residues" evidence="3">
    <location>
        <begin position="27"/>
        <end position="37"/>
    </location>
</feature>
<dbReference type="GO" id="GO:0003873">
    <property type="term" value="F:6-phosphofructo-2-kinase activity"/>
    <property type="evidence" value="ECO:0007669"/>
    <property type="project" value="InterPro"/>
</dbReference>
<feature type="domain" description="6-phosphofructo-2-kinase" evidence="4">
    <location>
        <begin position="144"/>
        <end position="348"/>
    </location>
</feature>
<keyword evidence="1" id="KW-0547">Nucleotide-binding</keyword>
<dbReference type="GO" id="GO:0006000">
    <property type="term" value="P:fructose metabolic process"/>
    <property type="evidence" value="ECO:0007669"/>
    <property type="project" value="InterPro"/>
</dbReference>
<sequence>MTFHRHTLYPSSQDTSPEHSEAPSVAASRSQSTTSINSVFTRNNTSSSLYSLTPEFFPSVINNELDDLNVHFNRFDLSDTVIDETDPCDDTEEDTDALTQNILSDDSSSERETQYAAKHSFTDKHYLNHLKCCASGIFSKKSEELKPDKWCITLVGLPASGKSTMVKHLKEYISVATSNKVRTSIYNAGDVRRDYQYKLSESPLHRADLFDFHNKMGFQLREKFAGIALNQLLDDLESDQTDIGIFDATNSTKERRKFISQQIQLRSPNIRSLILEVKCTNTSMRRYNIERKTLNQDYRHLARDAAVKDFFQRVEKYESNFESITQAELKKYQCAYLCITNVGEQIIYDCGTDHGSGDEPENNLEKRGYFEDGVFRQIASFVANYRENFGVAYLENMEKFYTLGLYKPLSRAT</sequence>
<dbReference type="GO" id="GO:0005829">
    <property type="term" value="C:cytosol"/>
    <property type="evidence" value="ECO:0007669"/>
    <property type="project" value="TreeGrafter"/>
</dbReference>
<accession>W6MLT1</accession>
<dbReference type="AlphaFoldDB" id="W6MLT1"/>
<dbReference type="Proteomes" id="UP000019384">
    <property type="component" value="Unassembled WGS sequence"/>
</dbReference>
<reference evidence="5" key="1">
    <citation type="submission" date="2013-12" db="EMBL/GenBank/DDBJ databases">
        <authorList>
            <person name="Genoscope - CEA"/>
        </authorList>
    </citation>
    <scope>NUCLEOTIDE SEQUENCE</scope>
    <source>
        <strain evidence="5">CBS 1993</strain>
    </source>
</reference>
<feature type="region of interest" description="Disordered" evidence="3">
    <location>
        <begin position="1"/>
        <end position="37"/>
    </location>
</feature>
<dbReference type="HOGENOM" id="CLU_041936_1_0_1"/>
<protein>
    <recommendedName>
        <fullName evidence="4">6-phosphofructo-2-kinase domain-containing protein</fullName>
    </recommendedName>
</protein>
<dbReference type="SUPFAM" id="SSF52540">
    <property type="entry name" value="P-loop containing nucleoside triphosphate hydrolases"/>
    <property type="match status" value="1"/>
</dbReference>
<proteinExistence type="predicted"/>
<evidence type="ECO:0000313" key="5">
    <source>
        <dbReference type="EMBL" id="CDK27479.1"/>
    </source>
</evidence>
<evidence type="ECO:0000256" key="2">
    <source>
        <dbReference type="ARBA" id="ARBA00022840"/>
    </source>
</evidence>
<evidence type="ECO:0000256" key="1">
    <source>
        <dbReference type="ARBA" id="ARBA00022741"/>
    </source>
</evidence>
<dbReference type="RefSeq" id="XP_022459473.1">
    <property type="nucleotide sequence ID" value="XM_022601873.1"/>
</dbReference>
<dbReference type="GO" id="GO:0005524">
    <property type="term" value="F:ATP binding"/>
    <property type="evidence" value="ECO:0007669"/>
    <property type="project" value="UniProtKB-KW"/>
</dbReference>
<dbReference type="InterPro" id="IPR003094">
    <property type="entry name" value="6Pfruct_kin"/>
</dbReference>
<keyword evidence="6" id="KW-1185">Reference proteome</keyword>
<dbReference type="Pfam" id="PF01591">
    <property type="entry name" value="6PF2K"/>
    <property type="match status" value="1"/>
</dbReference>
<dbReference type="GO" id="GO:0004331">
    <property type="term" value="F:fructose-2,6-bisphosphate 2-phosphatase activity"/>
    <property type="evidence" value="ECO:0007669"/>
    <property type="project" value="TreeGrafter"/>
</dbReference>
<organism evidence="5 6">
    <name type="scientific">Kuraishia capsulata CBS 1993</name>
    <dbReference type="NCBI Taxonomy" id="1382522"/>
    <lineage>
        <taxon>Eukaryota</taxon>
        <taxon>Fungi</taxon>
        <taxon>Dikarya</taxon>
        <taxon>Ascomycota</taxon>
        <taxon>Saccharomycotina</taxon>
        <taxon>Pichiomycetes</taxon>
        <taxon>Pichiales</taxon>
        <taxon>Pichiaceae</taxon>
        <taxon>Kuraishia</taxon>
    </lineage>
</organism>
<dbReference type="PANTHER" id="PTHR10606:SF1">
    <property type="entry name" value="6-PHOSPHOFRUCTO-2-KINASE 2"/>
    <property type="match status" value="1"/>
</dbReference>
<keyword evidence="2" id="KW-0067">ATP-binding</keyword>
<reference evidence="5" key="2">
    <citation type="submission" date="2014-02" db="EMBL/GenBank/DDBJ databases">
        <title>Complete DNA sequence of /Kuraishia capsulata/ illustrates novel genomic features among budding yeasts (/Saccharomycotina/).</title>
        <authorList>
            <person name="Morales L."/>
            <person name="Noel B."/>
            <person name="Porcel B."/>
            <person name="Marcet-Houben M."/>
            <person name="Hullo M-F."/>
            <person name="Sacerdot C."/>
            <person name="Tekaia F."/>
            <person name="Leh-Louis V."/>
            <person name="Despons L."/>
            <person name="Khanna V."/>
            <person name="Aury J-M."/>
            <person name="Barbe V."/>
            <person name="Couloux A."/>
            <person name="Labadie K."/>
            <person name="Pelletier E."/>
            <person name="Souciet J-L."/>
            <person name="Boekhout T."/>
            <person name="Gabaldon T."/>
            <person name="Wincker P."/>
            <person name="Dujon B."/>
        </authorList>
    </citation>
    <scope>NUCLEOTIDE SEQUENCE</scope>
    <source>
        <strain evidence="5">CBS 1993</strain>
    </source>
</reference>
<evidence type="ECO:0000256" key="3">
    <source>
        <dbReference type="SAM" id="MobiDB-lite"/>
    </source>
</evidence>
<evidence type="ECO:0000313" key="6">
    <source>
        <dbReference type="Proteomes" id="UP000019384"/>
    </source>
</evidence>
<dbReference type="EMBL" id="HG793128">
    <property type="protein sequence ID" value="CDK27479.1"/>
    <property type="molecule type" value="Genomic_DNA"/>
</dbReference>
<gene>
    <name evidence="5" type="ORF">KUCA_T00003457001</name>
</gene>
<dbReference type="InterPro" id="IPR027417">
    <property type="entry name" value="P-loop_NTPase"/>
</dbReference>
<name>W6MLT1_9ASCO</name>
<dbReference type="GeneID" id="34520861"/>
<dbReference type="STRING" id="1382522.W6MLT1"/>
<dbReference type="InterPro" id="IPR013079">
    <property type="entry name" value="6Phosfructo_kin"/>
</dbReference>
<evidence type="ECO:0000259" key="4">
    <source>
        <dbReference type="Pfam" id="PF01591"/>
    </source>
</evidence>
<dbReference type="Gene3D" id="3.40.50.300">
    <property type="entry name" value="P-loop containing nucleotide triphosphate hydrolases"/>
    <property type="match status" value="1"/>
</dbReference>